<dbReference type="Gene3D" id="3.30.110.170">
    <property type="entry name" value="Protein of unknown function (DUF541), domain 1"/>
    <property type="match status" value="1"/>
</dbReference>
<evidence type="ECO:0008006" key="3">
    <source>
        <dbReference type="Google" id="ProtNLM"/>
    </source>
</evidence>
<protein>
    <recommendedName>
        <fullName evidence="3">26 kDa periplasmic immunogenic protein</fullName>
    </recommendedName>
</protein>
<accession>A0A1F8E972</accession>
<evidence type="ECO:0000313" key="1">
    <source>
        <dbReference type="EMBL" id="OGM97290.1"/>
    </source>
</evidence>
<evidence type="ECO:0000313" key="2">
    <source>
        <dbReference type="Proteomes" id="UP000178520"/>
    </source>
</evidence>
<dbReference type="Pfam" id="PF04402">
    <property type="entry name" value="SIMPL"/>
    <property type="match status" value="1"/>
</dbReference>
<dbReference type="GO" id="GO:0006974">
    <property type="term" value="P:DNA damage response"/>
    <property type="evidence" value="ECO:0007669"/>
    <property type="project" value="TreeGrafter"/>
</dbReference>
<comment type="caution">
    <text evidence="1">The sequence shown here is derived from an EMBL/GenBank/DDBJ whole genome shotgun (WGS) entry which is preliminary data.</text>
</comment>
<dbReference type="PANTHER" id="PTHR34387">
    <property type="entry name" value="SLR1258 PROTEIN"/>
    <property type="match status" value="1"/>
</dbReference>
<proteinExistence type="predicted"/>
<dbReference type="InterPro" id="IPR052022">
    <property type="entry name" value="26kDa_periplasmic_antigen"/>
</dbReference>
<reference evidence="1 2" key="1">
    <citation type="journal article" date="2016" name="Nat. Commun.">
        <title>Thousands of microbial genomes shed light on interconnected biogeochemical processes in an aquifer system.</title>
        <authorList>
            <person name="Anantharaman K."/>
            <person name="Brown C.T."/>
            <person name="Hug L.A."/>
            <person name="Sharon I."/>
            <person name="Castelle C.J."/>
            <person name="Probst A.J."/>
            <person name="Thomas B.C."/>
            <person name="Singh A."/>
            <person name="Wilkins M.J."/>
            <person name="Karaoz U."/>
            <person name="Brodie E.L."/>
            <person name="Williams K.H."/>
            <person name="Hubbard S.S."/>
            <person name="Banfield J.F."/>
        </authorList>
    </citation>
    <scope>NUCLEOTIDE SEQUENCE [LARGE SCALE GENOMIC DNA]</scope>
</reference>
<name>A0A1F8E972_9BACT</name>
<dbReference type="AlphaFoldDB" id="A0A1F8E972"/>
<dbReference type="Proteomes" id="UP000178520">
    <property type="component" value="Unassembled WGS sequence"/>
</dbReference>
<dbReference type="Gene3D" id="3.30.70.2970">
    <property type="entry name" value="Protein of unknown function (DUF541), domain 2"/>
    <property type="match status" value="1"/>
</dbReference>
<gene>
    <name evidence="1" type="ORF">A2735_02670</name>
</gene>
<dbReference type="InterPro" id="IPR007497">
    <property type="entry name" value="SIMPL/DUF541"/>
</dbReference>
<sequence length="243" mass="26052">MYKPLVWTGSVVLGILALFLLVQINHVSNTAATANTVSFSGTGKVTAKPDIAVISASIVTQDVNSKSAQDKNSVKSNAVDDFLKKQGIEEKDIKTSGYNISPQYRYPVYGGQPTITGYQVNQSYEIKVRDLDKISTVLSGLVTAGANEVNNLGLQVENPEELKSEARQLAIDDAKKKAKELEKQVGVRLGKIVNFSEGSNGYPGPMMYASDKAYGMGGGGPEPTISVGENDVVIDVTITYQIK</sequence>
<dbReference type="STRING" id="1802660.A2735_02670"/>
<dbReference type="PANTHER" id="PTHR34387:SF1">
    <property type="entry name" value="PERIPLASMIC IMMUNOGENIC PROTEIN"/>
    <property type="match status" value="1"/>
</dbReference>
<organism evidence="1 2">
    <name type="scientific">Candidatus Yanofskybacteria bacterium RIFCSPHIGHO2_01_FULL_41_21</name>
    <dbReference type="NCBI Taxonomy" id="1802660"/>
    <lineage>
        <taxon>Bacteria</taxon>
        <taxon>Candidatus Yanofskyibacteriota</taxon>
    </lineage>
</organism>
<dbReference type="EMBL" id="MGJA01000014">
    <property type="protein sequence ID" value="OGM97290.1"/>
    <property type="molecule type" value="Genomic_DNA"/>
</dbReference>